<gene>
    <name evidence="1" type="ORF">SIL82_19345</name>
</gene>
<reference evidence="1 2" key="1">
    <citation type="submission" date="2023-11" db="EMBL/GenBank/DDBJ databases">
        <title>MicrobeMod: A computational toolkit for identifying prokaryotic methylation and restriction-modification with nanopore sequencing.</title>
        <authorList>
            <person name="Crits-Christoph A."/>
            <person name="Kang S.C."/>
            <person name="Lee H."/>
            <person name="Ostrov N."/>
        </authorList>
    </citation>
    <scope>NUCLEOTIDE SEQUENCE [LARGE SCALE GENOMIC DNA]</scope>
    <source>
        <strain evidence="1 2">ATCC 14820</strain>
    </source>
</reference>
<evidence type="ECO:0000313" key="2">
    <source>
        <dbReference type="Proteomes" id="UP001279660"/>
    </source>
</evidence>
<protein>
    <submittedName>
        <fullName evidence="1">Uncharacterized protein</fullName>
    </submittedName>
</protein>
<dbReference type="EMBL" id="JAWXXV010000002">
    <property type="protein sequence ID" value="MDX5986419.1"/>
    <property type="molecule type" value="Genomic_DNA"/>
</dbReference>
<accession>A0ABU4PR40</accession>
<evidence type="ECO:0000313" key="1">
    <source>
        <dbReference type="EMBL" id="MDX5986419.1"/>
    </source>
</evidence>
<dbReference type="Proteomes" id="UP001279660">
    <property type="component" value="Unassembled WGS sequence"/>
</dbReference>
<dbReference type="RefSeq" id="WP_319625194.1">
    <property type="nucleotide sequence ID" value="NZ_JAWXXV010000002.1"/>
</dbReference>
<comment type="caution">
    <text evidence="1">The sequence shown here is derived from an EMBL/GenBank/DDBJ whole genome shotgun (WGS) entry which is preliminary data.</text>
</comment>
<organism evidence="1 2">
    <name type="scientific">Sphingomonas echinoides</name>
    <dbReference type="NCBI Taxonomy" id="59803"/>
    <lineage>
        <taxon>Bacteria</taxon>
        <taxon>Pseudomonadati</taxon>
        <taxon>Pseudomonadota</taxon>
        <taxon>Alphaproteobacteria</taxon>
        <taxon>Sphingomonadales</taxon>
        <taxon>Sphingomonadaceae</taxon>
        <taxon>Sphingomonas</taxon>
    </lineage>
</organism>
<sequence>MTDTTLPNPHPASDAAWTVVLADYRAAVTSFHAEVSRAAAAGDDIDQATADAHAFAAVALIGTPATHVVQIGQKIRAADNLVNLGQLYPNLAEILLRDVLGLIGITSGDDCTATSQLKGQRHRR</sequence>
<name>A0ABU4PR40_9SPHN</name>
<proteinExistence type="predicted"/>
<keyword evidence="2" id="KW-1185">Reference proteome</keyword>